<evidence type="ECO:0000313" key="1">
    <source>
        <dbReference type="EMBL" id="QDQ25255.1"/>
    </source>
</evidence>
<organism evidence="1 2">
    <name type="scientific">Chitinimonas arctica</name>
    <dbReference type="NCBI Taxonomy" id="2594795"/>
    <lineage>
        <taxon>Bacteria</taxon>
        <taxon>Pseudomonadati</taxon>
        <taxon>Pseudomonadota</taxon>
        <taxon>Betaproteobacteria</taxon>
        <taxon>Neisseriales</taxon>
        <taxon>Chitinibacteraceae</taxon>
        <taxon>Chitinimonas</taxon>
    </lineage>
</organism>
<dbReference type="InterPro" id="IPR036969">
    <property type="entry name" value="Citrate_synthase_sf"/>
</dbReference>
<proteinExistence type="predicted"/>
<evidence type="ECO:0000313" key="2">
    <source>
        <dbReference type="Proteomes" id="UP000317550"/>
    </source>
</evidence>
<dbReference type="GO" id="GO:0046912">
    <property type="term" value="F:acyltransferase activity, acyl groups converted into alkyl on transfer"/>
    <property type="evidence" value="ECO:0007669"/>
    <property type="project" value="InterPro"/>
</dbReference>
<dbReference type="GO" id="GO:0016829">
    <property type="term" value="F:lyase activity"/>
    <property type="evidence" value="ECO:0007669"/>
    <property type="project" value="UniProtKB-KW"/>
</dbReference>
<dbReference type="OrthoDB" id="3284791at2"/>
<dbReference type="AlphaFoldDB" id="A0A516SAT3"/>
<dbReference type="KEGG" id="cari:FNU76_02185"/>
<keyword evidence="2" id="KW-1185">Reference proteome</keyword>
<dbReference type="SUPFAM" id="SSF48256">
    <property type="entry name" value="Citrate synthase"/>
    <property type="match status" value="1"/>
</dbReference>
<dbReference type="RefSeq" id="WP_143856180.1">
    <property type="nucleotide sequence ID" value="NZ_CP041730.1"/>
</dbReference>
<gene>
    <name evidence="1" type="ORF">FNU76_02185</name>
</gene>
<name>A0A516SAT3_9NEIS</name>
<protein>
    <submittedName>
        <fullName evidence="1">Citryl-CoA lyase</fullName>
    </submittedName>
</protein>
<sequence>MSGYQHLAEASGRFRTRVGGAFPGSRAVFRGHDLHGELMEMEWLALYAYSITARRPSAAETRLMNALWVVTGYPDARIWCNRVAALAGTSRSTANLAICAGNAIAEASIYGRRNEFRAISYFLATRQKMAAGASLADCVAEHLAARRKLAGYGRPLANGDERIPPIMRVAESLGLHDGPHVRLAFALDQFLLGSGKPLRMNYGGLVAAFGADLGFSAQTFQQFMFPSLLAGMQPCYGEACELPAGSRFPTPCTGIRYEGEARRPWLPG</sequence>
<accession>A0A516SAT3</accession>
<keyword evidence="1" id="KW-0456">Lyase</keyword>
<dbReference type="Proteomes" id="UP000317550">
    <property type="component" value="Chromosome"/>
</dbReference>
<reference evidence="2" key="1">
    <citation type="submission" date="2019-07" db="EMBL/GenBank/DDBJ databases">
        <title>Chitinimonas sp. nov., isolated from Ny-Alesund, arctica soil.</title>
        <authorList>
            <person name="Xu Q."/>
            <person name="Peng F."/>
        </authorList>
    </citation>
    <scope>NUCLEOTIDE SEQUENCE [LARGE SCALE GENOMIC DNA]</scope>
    <source>
        <strain evidence="2">R3-44</strain>
    </source>
</reference>
<dbReference type="EMBL" id="CP041730">
    <property type="protein sequence ID" value="QDQ25255.1"/>
    <property type="molecule type" value="Genomic_DNA"/>
</dbReference>